<evidence type="ECO:0000256" key="1">
    <source>
        <dbReference type="SAM" id="Coils"/>
    </source>
</evidence>
<proteinExistence type="predicted"/>
<evidence type="ECO:0000313" key="4">
    <source>
        <dbReference type="Proteomes" id="UP000018208"/>
    </source>
</evidence>
<keyword evidence="1" id="KW-0175">Coiled coil</keyword>
<evidence type="ECO:0000313" key="3">
    <source>
        <dbReference type="EMBL" id="KAH0577804.1"/>
    </source>
</evidence>
<feature type="coiled-coil region" evidence="1">
    <location>
        <begin position="233"/>
        <end position="274"/>
    </location>
</feature>
<dbReference type="Proteomes" id="UP000018208">
    <property type="component" value="Unassembled WGS sequence"/>
</dbReference>
<organism evidence="2">
    <name type="scientific">Spironucleus salmonicida</name>
    <dbReference type="NCBI Taxonomy" id="348837"/>
    <lineage>
        <taxon>Eukaryota</taxon>
        <taxon>Metamonada</taxon>
        <taxon>Diplomonadida</taxon>
        <taxon>Hexamitidae</taxon>
        <taxon>Hexamitinae</taxon>
        <taxon>Spironucleus</taxon>
    </lineage>
</organism>
<dbReference type="InterPro" id="IPR027417">
    <property type="entry name" value="P-loop_NTPase"/>
</dbReference>
<sequence length="506" mass="58554">MNSYQAKIYCNSSQKVGQTSLIQSFQDQDLIINSLQYQIQIQFLEEEPNFTSLATLSVYDITNQQSFQESQKILLSSTTPIKILVGTHRDQIVKRQITYDQVASIKGKIPNLIWFEVNLISSDENIDILIEQIKIAAEFNIVEIISQGSQNIQVQEKQSFTNDQYDFFFEEIFQETITEPFNGGSSISQYQNQILQVEDYEELQLQFQLFLKNLSPNLQQEQISQFVQQIQSNQEQQLKIKNIEQNLLIQQSKLEKQQDITKEKELELEKYYEEALDVIQSKSSQLIKKDQEIAQLKLINKTQKSDPIESKTYCQKTIQQSQGKDDFNFSGISDITDQKNKIINSSHINEKQSIQLLSEQTLEIIKPQNQIISPAISKEFVPSKQTLISPSKYQVKMFQQFKKQEVVKIIKLENPRLIKDSASVKARPLVVKQNVNIVNNTVQIIKTQQLNLTQLSQHHNDVKTLNLIDQPIYYKQSKEQLAESTSSANSVSFILSQKQRKNKKIQ</sequence>
<keyword evidence="4" id="KW-1185">Reference proteome</keyword>
<dbReference type="EMBL" id="AUWU02000001">
    <property type="protein sequence ID" value="KAH0577804.1"/>
    <property type="molecule type" value="Genomic_DNA"/>
</dbReference>
<reference evidence="3" key="2">
    <citation type="submission" date="2020-12" db="EMBL/GenBank/DDBJ databases">
        <title>New Spironucleus salmonicida genome in near-complete chromosomes.</title>
        <authorList>
            <person name="Xu F."/>
            <person name="Kurt Z."/>
            <person name="Jimenez-Gonzalez A."/>
            <person name="Astvaldsson A."/>
            <person name="Andersson J.O."/>
            <person name="Svard S.G."/>
        </authorList>
    </citation>
    <scope>NUCLEOTIDE SEQUENCE</scope>
    <source>
        <strain evidence="3">ATCC 50377</strain>
    </source>
</reference>
<reference evidence="2 3" key="1">
    <citation type="journal article" date="2014" name="PLoS Genet.">
        <title>The Genome of Spironucleus salmonicida Highlights a Fish Pathogen Adapted to Fluctuating Environments.</title>
        <authorList>
            <person name="Xu F."/>
            <person name="Jerlstrom-Hultqvist J."/>
            <person name="Einarsson E."/>
            <person name="Astvaldsson A."/>
            <person name="Svard S.G."/>
            <person name="Andersson J.O."/>
        </authorList>
    </citation>
    <scope>NUCLEOTIDE SEQUENCE</scope>
    <source>
        <strain evidence="3">ATCC 50377</strain>
    </source>
</reference>
<dbReference type="SUPFAM" id="SSF52540">
    <property type="entry name" value="P-loop containing nucleoside triphosphate hydrolases"/>
    <property type="match status" value="1"/>
</dbReference>
<protein>
    <submittedName>
        <fullName evidence="2">Uncharacterized protein</fullName>
    </submittedName>
</protein>
<name>V6LT19_9EUKA</name>
<dbReference type="VEuPathDB" id="GiardiaDB:SS50377_21158"/>
<dbReference type="AlphaFoldDB" id="V6LT19"/>
<accession>V6LT19</accession>
<evidence type="ECO:0000313" key="2">
    <source>
        <dbReference type="EMBL" id="EST43939.1"/>
    </source>
</evidence>
<dbReference type="Gene3D" id="3.40.50.300">
    <property type="entry name" value="P-loop containing nucleotide triphosphate hydrolases"/>
    <property type="match status" value="1"/>
</dbReference>
<gene>
    <name evidence="2" type="ORF">SS50377_16241</name>
    <name evidence="3" type="ORF">SS50377_21158</name>
</gene>
<dbReference type="EMBL" id="KI546130">
    <property type="protein sequence ID" value="EST43939.1"/>
    <property type="molecule type" value="Genomic_DNA"/>
</dbReference>